<evidence type="ECO:0000313" key="3">
    <source>
        <dbReference type="Proteomes" id="UP001155901"/>
    </source>
</evidence>
<name>A0AA41L7C6_9BURK</name>
<dbReference type="EMBL" id="JALJZU010000013">
    <property type="protein sequence ID" value="MCP2011875.1"/>
    <property type="molecule type" value="Genomic_DNA"/>
</dbReference>
<reference evidence="1" key="1">
    <citation type="submission" date="2021-07" db="EMBL/GenBank/DDBJ databases">
        <title>Characterization of violacein-producing bacteria and related species.</title>
        <authorList>
            <person name="Wilson H.S."/>
            <person name="De Leon M.E."/>
        </authorList>
    </citation>
    <scope>NUCLEOTIDE SEQUENCE</scope>
    <source>
        <strain evidence="1">HSC-15S17</strain>
    </source>
</reference>
<reference evidence="2" key="2">
    <citation type="submission" date="2022-03" db="EMBL/GenBank/DDBJ databases">
        <title>Genome Encyclopedia of Bacteria and Archaea VI: Functional Genomics of Type Strains.</title>
        <authorList>
            <person name="Whitman W."/>
        </authorList>
    </citation>
    <scope>NUCLEOTIDE SEQUENCE</scope>
    <source>
        <strain evidence="2">HSC-15S17</strain>
    </source>
</reference>
<organism evidence="1 3">
    <name type="scientific">Duganella violaceipulchra</name>
    <dbReference type="NCBI Taxonomy" id="2849652"/>
    <lineage>
        <taxon>Bacteria</taxon>
        <taxon>Pseudomonadati</taxon>
        <taxon>Pseudomonadota</taxon>
        <taxon>Betaproteobacteria</taxon>
        <taxon>Burkholderiales</taxon>
        <taxon>Oxalobacteraceae</taxon>
        <taxon>Telluria group</taxon>
        <taxon>Duganella</taxon>
    </lineage>
</organism>
<dbReference type="Proteomes" id="UP001155901">
    <property type="component" value="Unassembled WGS sequence"/>
</dbReference>
<proteinExistence type="predicted"/>
<evidence type="ECO:0000313" key="4">
    <source>
        <dbReference type="Proteomes" id="UP001162889"/>
    </source>
</evidence>
<accession>A0AA41L7C6</accession>
<dbReference type="Proteomes" id="UP001162889">
    <property type="component" value="Unassembled WGS sequence"/>
</dbReference>
<evidence type="ECO:0000313" key="1">
    <source>
        <dbReference type="EMBL" id="MBV6324192.1"/>
    </source>
</evidence>
<gene>
    <name evidence="1" type="ORF">KVP70_24950</name>
    <name evidence="2" type="ORF">L1274_005629</name>
</gene>
<keyword evidence="4" id="KW-1185">Reference proteome</keyword>
<dbReference type="EMBL" id="JAHTGR010000015">
    <property type="protein sequence ID" value="MBV6324192.1"/>
    <property type="molecule type" value="Genomic_DNA"/>
</dbReference>
<dbReference type="AlphaFoldDB" id="A0AA41L7C6"/>
<dbReference type="RefSeq" id="WP_217945134.1">
    <property type="nucleotide sequence ID" value="NZ_JAHTGR010000015.1"/>
</dbReference>
<protein>
    <submittedName>
        <fullName evidence="1">Uncharacterized protein</fullName>
    </submittedName>
</protein>
<sequence length="133" mass="14766">MGRIIFQRENCKPVVAPGERKLALELSRTRMSFASLANDAGEYVQVAGGPGLFLLERRGADGAHYRASQDTPVVSHPDGTKMAFSGGSMTMAQRDWFLLRQVTEVFVAFAESRGWPSYVHWNQVQLHALARTV</sequence>
<comment type="caution">
    <text evidence="1">The sequence shown here is derived from an EMBL/GenBank/DDBJ whole genome shotgun (WGS) entry which is preliminary data.</text>
</comment>
<evidence type="ECO:0000313" key="2">
    <source>
        <dbReference type="EMBL" id="MCP2011875.1"/>
    </source>
</evidence>